<organism evidence="1 2">
    <name type="scientific">Petrachloros mirabilis ULC683</name>
    <dbReference type="NCBI Taxonomy" id="2781853"/>
    <lineage>
        <taxon>Bacteria</taxon>
        <taxon>Bacillati</taxon>
        <taxon>Cyanobacteriota</taxon>
        <taxon>Cyanophyceae</taxon>
        <taxon>Synechococcales</taxon>
        <taxon>Petrachlorosaceae</taxon>
        <taxon>Petrachloros</taxon>
        <taxon>Petrachloros mirabilis</taxon>
    </lineage>
</organism>
<dbReference type="SUPFAM" id="SSF53756">
    <property type="entry name" value="UDP-Glycosyltransferase/glycogen phosphorylase"/>
    <property type="match status" value="1"/>
</dbReference>
<dbReference type="AlphaFoldDB" id="A0A8K1ZXD9"/>
<protein>
    <recommendedName>
        <fullName evidence="3">Lipid-A-disaccharide synthase</fullName>
    </recommendedName>
</protein>
<dbReference type="Proteomes" id="UP000607397">
    <property type="component" value="Unassembled WGS sequence"/>
</dbReference>
<dbReference type="EMBL" id="WVIC01000020">
    <property type="protein sequence ID" value="NCJ07050.1"/>
    <property type="molecule type" value="Genomic_DNA"/>
</dbReference>
<dbReference type="NCBIfam" id="TIGR03492">
    <property type="entry name" value="lipid-A-disaccharide synthase-related protein"/>
    <property type="match status" value="1"/>
</dbReference>
<evidence type="ECO:0000313" key="2">
    <source>
        <dbReference type="Proteomes" id="UP000607397"/>
    </source>
</evidence>
<proteinExistence type="predicted"/>
<dbReference type="RefSeq" id="WP_161825529.1">
    <property type="nucleotide sequence ID" value="NZ_WVIC01000020.1"/>
</dbReference>
<evidence type="ECO:0008006" key="3">
    <source>
        <dbReference type="Google" id="ProtNLM"/>
    </source>
</evidence>
<reference evidence="1" key="1">
    <citation type="submission" date="2019-12" db="EMBL/GenBank/DDBJ databases">
        <title>High-Quality draft genome sequences of three cyanobacteria isolated from the limestone walls of the Old Cathedral of Coimbra.</title>
        <authorList>
            <person name="Tiago I."/>
            <person name="Soares F."/>
            <person name="Portugal A."/>
        </authorList>
    </citation>
    <scope>NUCLEOTIDE SEQUENCE [LARGE SCALE GENOMIC DNA]</scope>
    <source>
        <strain evidence="1">C</strain>
    </source>
</reference>
<comment type="caution">
    <text evidence="1">The sequence shown here is derived from an EMBL/GenBank/DDBJ whole genome shotgun (WGS) entry which is preliminary data.</text>
</comment>
<dbReference type="PANTHER" id="PTHR39517:SF1">
    <property type="entry name" value="LIPID-A-DISACCHARIDE SYNTHASE"/>
    <property type="match status" value="1"/>
</dbReference>
<gene>
    <name evidence="1" type="ORF">GS597_11130</name>
</gene>
<dbReference type="InterPro" id="IPR019994">
    <property type="entry name" value="Lipid-A-disac_synthase-rel_put"/>
</dbReference>
<sequence length="408" mass="45249">MNPTRLLVISNGHGEDEVAVNLVQALGRRCSTVGIQALPLVGTGVAYQQEHIPCLAPGASLPSGGFWAMNPRRVWQDWQGGLWQFTRHQLEQVRTWVQRGGKVLAVGDSVPLLYAWWSGTNYAFVGTAKSQYYRNPRAGETEYSPRFWERGCVYYPWERWLMQQPRCHGVFPRDRVTSDALKRWPIPVFDLGNPMLDGLDPTGQLPLNDLDFVPDCTILLLPGSRSPEAYRNWGQILAAIAPLTPCNQRFLFLSALAPALELPPLQTSLISQGWQPQAIPASLGGAKLFRHHHSRLVLTSRFGDCLHQADLAIAMAGTATEQCVGMGKPVISMPGQGPQFTPTFAHAQARLLGANITLLDKPEQVPTALAQIRQTSTHLWQQWGRDRMGLPGAADRIASVLQSWLEDK</sequence>
<dbReference type="PANTHER" id="PTHR39517">
    <property type="entry name" value="SLL0192 PROTEIN"/>
    <property type="match status" value="1"/>
</dbReference>
<keyword evidence="2" id="KW-1185">Reference proteome</keyword>
<accession>A0A8K1ZXD9</accession>
<name>A0A8K1ZXD9_9CYAN</name>
<evidence type="ECO:0000313" key="1">
    <source>
        <dbReference type="EMBL" id="NCJ07050.1"/>
    </source>
</evidence>